<gene>
    <name evidence="2" type="ORF">P4H66_01500</name>
</gene>
<keyword evidence="1" id="KW-0472">Membrane</keyword>
<name>A0ABU6GFN7_9BACL</name>
<evidence type="ECO:0000313" key="2">
    <source>
        <dbReference type="EMBL" id="MEC0238547.1"/>
    </source>
</evidence>
<evidence type="ECO:0000313" key="3">
    <source>
        <dbReference type="Proteomes" id="UP001344632"/>
    </source>
</evidence>
<keyword evidence="3" id="KW-1185">Reference proteome</keyword>
<sequence>MTVKRWFIAVIAVLLVANGLTLGLLLTRNTSEGKLSGSGKAWEAFMLNGKSQNWQVNNFMIIRTASSTYRGKGSLTYLGASGNIQDSAYFSYSFYEQPANEKPQVVLSHTESSINGSVSLLENTKKIASIQGAPYFWELEETKEDLGNSYMEMSWKDNQGNMHTEKIPMSVAEEYESME</sequence>
<protein>
    <submittedName>
        <fullName evidence="2">Uncharacterized protein</fullName>
    </submittedName>
</protein>
<evidence type="ECO:0000256" key="1">
    <source>
        <dbReference type="SAM" id="Phobius"/>
    </source>
</evidence>
<organism evidence="2 3">
    <name type="scientific">Paenibacillus dokdonensis</name>
    <dbReference type="NCBI Taxonomy" id="2567944"/>
    <lineage>
        <taxon>Bacteria</taxon>
        <taxon>Bacillati</taxon>
        <taxon>Bacillota</taxon>
        <taxon>Bacilli</taxon>
        <taxon>Bacillales</taxon>
        <taxon>Paenibacillaceae</taxon>
        <taxon>Paenibacillus</taxon>
    </lineage>
</organism>
<dbReference type="Proteomes" id="UP001344632">
    <property type="component" value="Unassembled WGS sequence"/>
</dbReference>
<feature type="transmembrane region" description="Helical" evidence="1">
    <location>
        <begin position="6"/>
        <end position="26"/>
    </location>
</feature>
<comment type="caution">
    <text evidence="2">The sequence shown here is derived from an EMBL/GenBank/DDBJ whole genome shotgun (WGS) entry which is preliminary data.</text>
</comment>
<reference evidence="2 3" key="1">
    <citation type="submission" date="2023-03" db="EMBL/GenBank/DDBJ databases">
        <title>Bacillus Genome Sequencing.</title>
        <authorList>
            <person name="Dunlap C."/>
        </authorList>
    </citation>
    <scope>NUCLEOTIDE SEQUENCE [LARGE SCALE GENOMIC DNA]</scope>
    <source>
        <strain evidence="2 3">BD-525</strain>
    </source>
</reference>
<keyword evidence="1" id="KW-0812">Transmembrane</keyword>
<proteinExistence type="predicted"/>
<dbReference type="RefSeq" id="WP_326085223.1">
    <property type="nucleotide sequence ID" value="NZ_JARLKZ010000002.1"/>
</dbReference>
<accession>A0ABU6GFN7</accession>
<dbReference type="EMBL" id="JARLKZ010000002">
    <property type="protein sequence ID" value="MEC0238547.1"/>
    <property type="molecule type" value="Genomic_DNA"/>
</dbReference>
<keyword evidence="1" id="KW-1133">Transmembrane helix</keyword>